<dbReference type="EMBL" id="JPOS01000080">
    <property type="protein sequence ID" value="KGE86280.1"/>
    <property type="molecule type" value="Genomic_DNA"/>
</dbReference>
<keyword evidence="3" id="KW-1185">Reference proteome</keyword>
<feature type="domain" description="Transposase IS204/IS1001/IS1096/IS1165 DDE" evidence="1">
    <location>
        <begin position="8"/>
        <end position="85"/>
    </location>
</feature>
<organism evidence="2 3">
    <name type="scientific">Phaeodactylibacter xiamenensis</name>
    <dbReference type="NCBI Taxonomy" id="1524460"/>
    <lineage>
        <taxon>Bacteria</taxon>
        <taxon>Pseudomonadati</taxon>
        <taxon>Bacteroidota</taxon>
        <taxon>Saprospiria</taxon>
        <taxon>Saprospirales</taxon>
        <taxon>Haliscomenobacteraceae</taxon>
        <taxon>Phaeodactylibacter</taxon>
    </lineage>
</organism>
<dbReference type="AlphaFoldDB" id="A0A098S2C3"/>
<evidence type="ECO:0000313" key="3">
    <source>
        <dbReference type="Proteomes" id="UP000029736"/>
    </source>
</evidence>
<name>A0A098S2C3_9BACT</name>
<comment type="caution">
    <text evidence="2">The sequence shown here is derived from an EMBL/GenBank/DDBJ whole genome shotgun (WGS) entry which is preliminary data.</text>
</comment>
<evidence type="ECO:0000259" key="1">
    <source>
        <dbReference type="Pfam" id="PF01610"/>
    </source>
</evidence>
<dbReference type="Proteomes" id="UP000029736">
    <property type="component" value="Unassembled WGS sequence"/>
</dbReference>
<proteinExistence type="predicted"/>
<dbReference type="InterPro" id="IPR002560">
    <property type="entry name" value="Transposase_DDE"/>
</dbReference>
<reference evidence="2 3" key="1">
    <citation type="journal article" date="2014" name="Int. J. Syst. Evol. Microbiol.">
        <title>Phaeodactylibacter xiamenensis gen. nov., sp. nov., a member of the family Saprospiraceae isolated from the marine alga Phaeodactylum tricornutum.</title>
        <authorList>
            <person name="Chen Z.Jr."/>
            <person name="Lei X."/>
            <person name="Lai Q."/>
            <person name="Li Y."/>
            <person name="Zhang B."/>
            <person name="Zhang J."/>
            <person name="Zhang H."/>
            <person name="Yang L."/>
            <person name="Zheng W."/>
            <person name="Tian Y."/>
            <person name="Yu Z."/>
            <person name="Xu H.Jr."/>
            <person name="Zheng T."/>
        </authorList>
    </citation>
    <scope>NUCLEOTIDE SEQUENCE [LARGE SCALE GENOMIC DNA]</scope>
    <source>
        <strain evidence="2 3">KD52</strain>
    </source>
</reference>
<accession>A0A098S2C3</accession>
<dbReference type="Pfam" id="PF01610">
    <property type="entry name" value="DDE_Tnp_ISL3"/>
    <property type="match status" value="1"/>
</dbReference>
<gene>
    <name evidence="2" type="ORF">IX84_22215</name>
</gene>
<dbReference type="OrthoDB" id="2110692at2"/>
<protein>
    <recommendedName>
        <fullName evidence="1">Transposase IS204/IS1001/IS1096/IS1165 DDE domain-containing protein</fullName>
    </recommendedName>
</protein>
<evidence type="ECO:0000313" key="2">
    <source>
        <dbReference type="EMBL" id="KGE86280.1"/>
    </source>
</evidence>
<sequence>MTGIARSGAKVKAHKYTLFKRREEVEHKAQKDKPDSLFKLYPTLGEAYWLKIPFDDFWEMKEEQQAEMFLADWCGQVGESNIFPFI</sequence>